<evidence type="ECO:0000313" key="10">
    <source>
        <dbReference type="Proteomes" id="UP000037035"/>
    </source>
</evidence>
<dbReference type="EMBL" id="LAVV01008373">
    <property type="protein sequence ID" value="KNZ52961.1"/>
    <property type="molecule type" value="Genomic_DNA"/>
</dbReference>
<dbReference type="GO" id="GO:0004519">
    <property type="term" value="F:endonuclease activity"/>
    <property type="evidence" value="ECO:0007669"/>
    <property type="project" value="UniProtKB-KW"/>
</dbReference>
<dbReference type="AlphaFoldDB" id="A0A0L6UWP4"/>
<keyword evidence="1" id="KW-0808">Transferase</keyword>
<keyword evidence="10" id="KW-1185">Reference proteome</keyword>
<evidence type="ECO:0000313" key="9">
    <source>
        <dbReference type="EMBL" id="KNZ52961.1"/>
    </source>
</evidence>
<reference evidence="9 10" key="1">
    <citation type="submission" date="2015-08" db="EMBL/GenBank/DDBJ databases">
        <title>Next Generation Sequencing and Analysis of the Genome of Puccinia sorghi L Schw, the Causal Agent of Maize Common Rust.</title>
        <authorList>
            <person name="Rochi L."/>
            <person name="Burguener G."/>
            <person name="Darino M."/>
            <person name="Turjanski A."/>
            <person name="Kreff E."/>
            <person name="Dieguez M.J."/>
            <person name="Sacco F."/>
        </authorList>
    </citation>
    <scope>NUCLEOTIDE SEQUENCE [LARGE SCALE GENOMIC DNA]</scope>
    <source>
        <strain evidence="9 10">RO10H11247</strain>
    </source>
</reference>
<evidence type="ECO:0000256" key="2">
    <source>
        <dbReference type="ARBA" id="ARBA00022695"/>
    </source>
</evidence>
<proteinExistence type="predicted"/>
<keyword evidence="4" id="KW-0255">Endonuclease</keyword>
<feature type="domain" description="Reverse transcriptase RNase H-like" evidence="8">
    <location>
        <begin position="61"/>
        <end position="107"/>
    </location>
</feature>
<evidence type="ECO:0000256" key="6">
    <source>
        <dbReference type="ARBA" id="ARBA00022918"/>
    </source>
</evidence>
<dbReference type="VEuPathDB" id="FungiDB:VP01_3384g2"/>
<dbReference type="InterPro" id="IPR043502">
    <property type="entry name" value="DNA/RNA_pol_sf"/>
</dbReference>
<dbReference type="SUPFAM" id="SSF56672">
    <property type="entry name" value="DNA/RNA polymerases"/>
    <property type="match status" value="1"/>
</dbReference>
<keyword evidence="6" id="KW-0695">RNA-directed DNA polymerase</keyword>
<dbReference type="Gene3D" id="3.10.10.10">
    <property type="entry name" value="HIV Type 1 Reverse Transcriptase, subunit A, domain 1"/>
    <property type="match status" value="1"/>
</dbReference>
<dbReference type="GO" id="GO:0016787">
    <property type="term" value="F:hydrolase activity"/>
    <property type="evidence" value="ECO:0007669"/>
    <property type="project" value="UniProtKB-KW"/>
</dbReference>
<keyword evidence="5" id="KW-0378">Hydrolase</keyword>
<comment type="caution">
    <text evidence="9">The sequence shown here is derived from an EMBL/GenBank/DDBJ whole genome shotgun (WGS) entry which is preliminary data.</text>
</comment>
<keyword evidence="3" id="KW-0540">Nuclease</keyword>
<keyword evidence="7" id="KW-0472">Membrane</keyword>
<evidence type="ECO:0000256" key="1">
    <source>
        <dbReference type="ARBA" id="ARBA00022679"/>
    </source>
</evidence>
<sequence length="112" mass="13376">MSHRLFQQNKDGTLKLCDEYRKLNNLTRKNAYPVPPMRVVDSKEDIFGSFKFISQYWLNLLHPVAFKSRKLQSCELDYKIKKRKLLAIFYFLQYYSNSLLLTEVVLLSSYIL</sequence>
<keyword evidence="2" id="KW-0548">Nucleotidyltransferase</keyword>
<dbReference type="Pfam" id="PF17917">
    <property type="entry name" value="RT_RNaseH"/>
    <property type="match status" value="1"/>
</dbReference>
<evidence type="ECO:0000256" key="7">
    <source>
        <dbReference type="SAM" id="Phobius"/>
    </source>
</evidence>
<keyword evidence="7" id="KW-0812">Transmembrane</keyword>
<accession>A0A0L6UWP4</accession>
<gene>
    <name evidence="9" type="ORF">VP01_3384g2</name>
</gene>
<dbReference type="InterPro" id="IPR041373">
    <property type="entry name" value="RT_RNaseH"/>
</dbReference>
<protein>
    <recommendedName>
        <fullName evidence="8">Reverse transcriptase RNase H-like domain-containing protein</fullName>
    </recommendedName>
</protein>
<dbReference type="OrthoDB" id="3262920at2759"/>
<keyword evidence="7" id="KW-1133">Transmembrane helix</keyword>
<dbReference type="GO" id="GO:0003964">
    <property type="term" value="F:RNA-directed DNA polymerase activity"/>
    <property type="evidence" value="ECO:0007669"/>
    <property type="project" value="UniProtKB-KW"/>
</dbReference>
<evidence type="ECO:0000256" key="4">
    <source>
        <dbReference type="ARBA" id="ARBA00022759"/>
    </source>
</evidence>
<evidence type="ECO:0000259" key="8">
    <source>
        <dbReference type="Pfam" id="PF17917"/>
    </source>
</evidence>
<dbReference type="Proteomes" id="UP000037035">
    <property type="component" value="Unassembled WGS sequence"/>
</dbReference>
<name>A0A0L6UWP4_9BASI</name>
<evidence type="ECO:0000256" key="5">
    <source>
        <dbReference type="ARBA" id="ARBA00022801"/>
    </source>
</evidence>
<feature type="transmembrane region" description="Helical" evidence="7">
    <location>
        <begin position="85"/>
        <end position="111"/>
    </location>
</feature>
<evidence type="ECO:0000256" key="3">
    <source>
        <dbReference type="ARBA" id="ARBA00022722"/>
    </source>
</evidence>
<organism evidence="9 10">
    <name type="scientific">Puccinia sorghi</name>
    <dbReference type="NCBI Taxonomy" id="27349"/>
    <lineage>
        <taxon>Eukaryota</taxon>
        <taxon>Fungi</taxon>
        <taxon>Dikarya</taxon>
        <taxon>Basidiomycota</taxon>
        <taxon>Pucciniomycotina</taxon>
        <taxon>Pucciniomycetes</taxon>
        <taxon>Pucciniales</taxon>
        <taxon>Pucciniaceae</taxon>
        <taxon>Puccinia</taxon>
    </lineage>
</organism>